<dbReference type="InterPro" id="IPR036324">
    <property type="entry name" value="Mn/Fe_SOD_N_sf"/>
</dbReference>
<accession>A0A9D2FQC7</accession>
<organism evidence="9 10">
    <name type="scientific">Candidatus Blautia pullicola</name>
    <dbReference type="NCBI Taxonomy" id="2838498"/>
    <lineage>
        <taxon>Bacteria</taxon>
        <taxon>Bacillati</taxon>
        <taxon>Bacillota</taxon>
        <taxon>Clostridia</taxon>
        <taxon>Lachnospirales</taxon>
        <taxon>Lachnospiraceae</taxon>
        <taxon>Blautia</taxon>
    </lineage>
</organism>
<reference evidence="9" key="2">
    <citation type="submission" date="2021-04" db="EMBL/GenBank/DDBJ databases">
        <authorList>
            <person name="Gilroy R."/>
        </authorList>
    </citation>
    <scope>NUCLEOTIDE SEQUENCE</scope>
    <source>
        <strain evidence="9">1068</strain>
    </source>
</reference>
<evidence type="ECO:0000256" key="3">
    <source>
        <dbReference type="ARBA" id="ARBA00022723"/>
    </source>
</evidence>
<name>A0A9D2FQC7_9FIRM</name>
<dbReference type="InterPro" id="IPR019832">
    <property type="entry name" value="Mn/Fe_SOD_C"/>
</dbReference>
<dbReference type="EC" id="1.15.1.1" evidence="2 6"/>
<dbReference type="InterPro" id="IPR001189">
    <property type="entry name" value="Mn/Fe_SOD"/>
</dbReference>
<keyword evidence="3 5" id="KW-0479">Metal-binding</keyword>
<evidence type="ECO:0000313" key="9">
    <source>
        <dbReference type="EMBL" id="HIZ65384.1"/>
    </source>
</evidence>
<dbReference type="EMBL" id="DXBG01000135">
    <property type="protein sequence ID" value="HIZ65384.1"/>
    <property type="molecule type" value="Genomic_DNA"/>
</dbReference>
<feature type="domain" description="Manganese/iron superoxide dismutase N-terminal" evidence="7">
    <location>
        <begin position="11"/>
        <end position="93"/>
    </location>
</feature>
<dbReference type="Gene3D" id="3.55.40.20">
    <property type="entry name" value="Iron/manganese superoxide dismutase, C-terminal domain"/>
    <property type="match status" value="1"/>
</dbReference>
<dbReference type="SUPFAM" id="SSF46609">
    <property type="entry name" value="Fe,Mn superoxide dismutase (SOD), N-terminal domain"/>
    <property type="match status" value="1"/>
</dbReference>
<dbReference type="GO" id="GO:0046872">
    <property type="term" value="F:metal ion binding"/>
    <property type="evidence" value="ECO:0007669"/>
    <property type="project" value="UniProtKB-KW"/>
</dbReference>
<evidence type="ECO:0000259" key="8">
    <source>
        <dbReference type="Pfam" id="PF02777"/>
    </source>
</evidence>
<evidence type="ECO:0000256" key="5">
    <source>
        <dbReference type="PIRSR" id="PIRSR000349-1"/>
    </source>
</evidence>
<dbReference type="Pfam" id="PF02777">
    <property type="entry name" value="Sod_Fe_C"/>
    <property type="match status" value="1"/>
</dbReference>
<evidence type="ECO:0000256" key="1">
    <source>
        <dbReference type="ARBA" id="ARBA00008714"/>
    </source>
</evidence>
<dbReference type="InterPro" id="IPR019833">
    <property type="entry name" value="Mn/Fe_SOD_BS"/>
</dbReference>
<comment type="caution">
    <text evidence="9">The sequence shown here is derived from an EMBL/GenBank/DDBJ whole genome shotgun (WGS) entry which is preliminary data.</text>
</comment>
<dbReference type="Gene3D" id="1.10.287.990">
    <property type="entry name" value="Fe,Mn superoxide dismutase (SOD) domain"/>
    <property type="match status" value="1"/>
</dbReference>
<protein>
    <recommendedName>
        <fullName evidence="2 6">Superoxide dismutase</fullName>
        <ecNumber evidence="2 6">1.15.1.1</ecNumber>
    </recommendedName>
</protein>
<dbReference type="PANTHER" id="PTHR43595">
    <property type="entry name" value="37S RIBOSOMAL PROTEIN S26, MITOCHONDRIAL"/>
    <property type="match status" value="1"/>
</dbReference>
<dbReference type="GO" id="GO:0004784">
    <property type="term" value="F:superoxide dismutase activity"/>
    <property type="evidence" value="ECO:0007669"/>
    <property type="project" value="UniProtKB-EC"/>
</dbReference>
<reference evidence="9" key="1">
    <citation type="journal article" date="2021" name="PeerJ">
        <title>Extensive microbial diversity within the chicken gut microbiome revealed by metagenomics and culture.</title>
        <authorList>
            <person name="Gilroy R."/>
            <person name="Ravi A."/>
            <person name="Getino M."/>
            <person name="Pursley I."/>
            <person name="Horton D.L."/>
            <person name="Alikhan N.F."/>
            <person name="Baker D."/>
            <person name="Gharbi K."/>
            <person name="Hall N."/>
            <person name="Watson M."/>
            <person name="Adriaenssens E.M."/>
            <person name="Foster-Nyarko E."/>
            <person name="Jarju S."/>
            <person name="Secka A."/>
            <person name="Antonio M."/>
            <person name="Oren A."/>
            <person name="Chaudhuri R.R."/>
            <person name="La Ragione R."/>
            <person name="Hildebrand F."/>
            <person name="Pallen M.J."/>
        </authorList>
    </citation>
    <scope>NUCLEOTIDE SEQUENCE</scope>
    <source>
        <strain evidence="9">1068</strain>
    </source>
</reference>
<comment type="similarity">
    <text evidence="1 6">Belongs to the iron/manganese superoxide dismutase family.</text>
</comment>
<comment type="function">
    <text evidence="6">Destroys radicals which are normally produced within the cells and which are toxic to biological systems.</text>
</comment>
<dbReference type="Pfam" id="PF00081">
    <property type="entry name" value="Sod_Fe_N"/>
    <property type="match status" value="1"/>
</dbReference>
<dbReference type="PANTHER" id="PTHR43595:SF2">
    <property type="entry name" value="SMALL RIBOSOMAL SUBUNIT PROTEIN MS42"/>
    <property type="match status" value="1"/>
</dbReference>
<dbReference type="InterPro" id="IPR019831">
    <property type="entry name" value="Mn/Fe_SOD_N"/>
</dbReference>
<feature type="binding site" evidence="5">
    <location>
        <position position="168"/>
    </location>
    <ligand>
        <name>Mn(2+)</name>
        <dbReference type="ChEBI" id="CHEBI:29035"/>
    </ligand>
</feature>
<dbReference type="InterPro" id="IPR036314">
    <property type="entry name" value="SOD_C_sf"/>
</dbReference>
<dbReference type="AlphaFoldDB" id="A0A9D2FQC7"/>
<dbReference type="PIRSF" id="PIRSF000349">
    <property type="entry name" value="SODismutase"/>
    <property type="match status" value="1"/>
</dbReference>
<feature type="domain" description="Manganese/iron superoxide dismutase C-terminal" evidence="8">
    <location>
        <begin position="105"/>
        <end position="201"/>
    </location>
</feature>
<dbReference type="Proteomes" id="UP000824056">
    <property type="component" value="Unassembled WGS sequence"/>
</dbReference>
<feature type="binding site" evidence="5">
    <location>
        <position position="31"/>
    </location>
    <ligand>
        <name>Mn(2+)</name>
        <dbReference type="ChEBI" id="CHEBI:29035"/>
    </ligand>
</feature>
<dbReference type="GO" id="GO:0005737">
    <property type="term" value="C:cytoplasm"/>
    <property type="evidence" value="ECO:0007669"/>
    <property type="project" value="TreeGrafter"/>
</dbReference>
<dbReference type="PRINTS" id="PR01703">
    <property type="entry name" value="MNSODISMTASE"/>
</dbReference>
<dbReference type="SUPFAM" id="SSF54719">
    <property type="entry name" value="Fe,Mn superoxide dismutase (SOD), C-terminal domain"/>
    <property type="match status" value="1"/>
</dbReference>
<feature type="binding site" evidence="5">
    <location>
        <position position="172"/>
    </location>
    <ligand>
        <name>Mn(2+)</name>
        <dbReference type="ChEBI" id="CHEBI:29035"/>
    </ligand>
</feature>
<keyword evidence="4 6" id="KW-0560">Oxidoreductase</keyword>
<evidence type="ECO:0000256" key="2">
    <source>
        <dbReference type="ARBA" id="ARBA00012682"/>
    </source>
</evidence>
<evidence type="ECO:0000256" key="4">
    <source>
        <dbReference type="ARBA" id="ARBA00023002"/>
    </source>
</evidence>
<proteinExistence type="inferred from homology"/>
<gene>
    <name evidence="9" type="ORF">H9809_05735</name>
</gene>
<dbReference type="PROSITE" id="PS00088">
    <property type="entry name" value="SOD_MN"/>
    <property type="match status" value="1"/>
</dbReference>
<sequence>MNLCYPFVNTPLPYAYNALEPYIDEKTMELHHDRHLQAYIDNLNTLMEENPQYQHWSLDKILMNNSCLPPTLQTPFKNNAGGVYNHRFFFESMTDHKDMSPGPCLSSLISRSFQSLDNFKSCFKKTALDVFGSGYTWLVLCRDGLAITWSANQDTPLSQGQCPVLNLDVWEHAYYLKHYNRRADYIEDWFHLIDWHRAEQRLECCF</sequence>
<comment type="catalytic activity">
    <reaction evidence="6">
        <text>2 superoxide + 2 H(+) = H2O2 + O2</text>
        <dbReference type="Rhea" id="RHEA:20696"/>
        <dbReference type="ChEBI" id="CHEBI:15378"/>
        <dbReference type="ChEBI" id="CHEBI:15379"/>
        <dbReference type="ChEBI" id="CHEBI:16240"/>
        <dbReference type="ChEBI" id="CHEBI:18421"/>
        <dbReference type="EC" id="1.15.1.1"/>
    </reaction>
</comment>
<evidence type="ECO:0000313" key="10">
    <source>
        <dbReference type="Proteomes" id="UP000824056"/>
    </source>
</evidence>
<evidence type="ECO:0000256" key="6">
    <source>
        <dbReference type="RuleBase" id="RU000414"/>
    </source>
</evidence>
<evidence type="ECO:0000259" key="7">
    <source>
        <dbReference type="Pfam" id="PF00081"/>
    </source>
</evidence>
<feature type="binding site" evidence="5">
    <location>
        <position position="86"/>
    </location>
    <ligand>
        <name>Mn(2+)</name>
        <dbReference type="ChEBI" id="CHEBI:29035"/>
    </ligand>
</feature>